<dbReference type="Pfam" id="PF08269">
    <property type="entry name" value="dCache_2"/>
    <property type="match status" value="1"/>
</dbReference>
<dbReference type="SMART" id="SM01049">
    <property type="entry name" value="Cache_2"/>
    <property type="match status" value="1"/>
</dbReference>
<dbReference type="EMBL" id="CP054051">
    <property type="protein sequence ID" value="QKJ26841.1"/>
    <property type="molecule type" value="Genomic_DNA"/>
</dbReference>
<evidence type="ECO:0000256" key="1">
    <source>
        <dbReference type="ARBA" id="ARBA00000085"/>
    </source>
</evidence>
<dbReference type="GO" id="GO:0000155">
    <property type="term" value="F:phosphorelay sensor kinase activity"/>
    <property type="evidence" value="ECO:0007669"/>
    <property type="project" value="InterPro"/>
</dbReference>
<dbReference type="Gene3D" id="1.10.287.130">
    <property type="match status" value="1"/>
</dbReference>
<dbReference type="CDD" id="cd00082">
    <property type="entry name" value="HisKA"/>
    <property type="match status" value="1"/>
</dbReference>
<evidence type="ECO:0000256" key="13">
    <source>
        <dbReference type="ARBA" id="ARBA00023136"/>
    </source>
</evidence>
<evidence type="ECO:0000256" key="4">
    <source>
        <dbReference type="ARBA" id="ARBA00022475"/>
    </source>
</evidence>
<dbReference type="Gene3D" id="3.30.450.20">
    <property type="entry name" value="PAS domain"/>
    <property type="match status" value="2"/>
</dbReference>
<proteinExistence type="predicted"/>
<keyword evidence="5" id="KW-0597">Phosphoprotein</keyword>
<dbReference type="InterPro" id="IPR004358">
    <property type="entry name" value="Sig_transdc_His_kin-like_C"/>
</dbReference>
<comment type="catalytic activity">
    <reaction evidence="1">
        <text>ATP + protein L-histidine = ADP + protein N-phospho-L-histidine.</text>
        <dbReference type="EC" id="2.7.13.3"/>
    </reaction>
</comment>
<dbReference type="AlphaFoldDB" id="A0A7L5JNS3"/>
<evidence type="ECO:0000313" key="16">
    <source>
        <dbReference type="EMBL" id="QKJ26841.1"/>
    </source>
</evidence>
<dbReference type="EC" id="2.7.13.3" evidence="3"/>
<dbReference type="SUPFAM" id="SSF47384">
    <property type="entry name" value="Homodimeric domain of signal transducing histidine kinase"/>
    <property type="match status" value="1"/>
</dbReference>
<evidence type="ECO:0000256" key="10">
    <source>
        <dbReference type="ARBA" id="ARBA00022840"/>
    </source>
</evidence>
<evidence type="ECO:0000256" key="14">
    <source>
        <dbReference type="SAM" id="Phobius"/>
    </source>
</evidence>
<accession>A0A7L5JNS3</accession>
<dbReference type="PROSITE" id="PS50109">
    <property type="entry name" value="HIS_KIN"/>
    <property type="match status" value="1"/>
</dbReference>
<dbReference type="PANTHER" id="PTHR43065">
    <property type="entry name" value="SENSOR HISTIDINE KINASE"/>
    <property type="match status" value="1"/>
</dbReference>
<dbReference type="RefSeq" id="WP_024775270.1">
    <property type="nucleotide sequence ID" value="NZ_CP054051.1"/>
</dbReference>
<evidence type="ECO:0000256" key="7">
    <source>
        <dbReference type="ARBA" id="ARBA00022692"/>
    </source>
</evidence>
<evidence type="ECO:0000256" key="8">
    <source>
        <dbReference type="ARBA" id="ARBA00022741"/>
    </source>
</evidence>
<dbReference type="PANTHER" id="PTHR43065:SF46">
    <property type="entry name" value="C4-DICARBOXYLATE TRANSPORT SENSOR PROTEIN DCTB"/>
    <property type="match status" value="1"/>
</dbReference>
<dbReference type="Pfam" id="PF02518">
    <property type="entry name" value="HATPase_c"/>
    <property type="match status" value="1"/>
</dbReference>
<dbReference type="InterPro" id="IPR005467">
    <property type="entry name" value="His_kinase_dom"/>
</dbReference>
<evidence type="ECO:0000313" key="17">
    <source>
        <dbReference type="Proteomes" id="UP000509513"/>
    </source>
</evidence>
<dbReference type="SMART" id="SM00387">
    <property type="entry name" value="HATPase_c"/>
    <property type="match status" value="1"/>
</dbReference>
<dbReference type="Gene3D" id="3.30.565.10">
    <property type="entry name" value="Histidine kinase-like ATPase, C-terminal domain"/>
    <property type="match status" value="1"/>
</dbReference>
<dbReference type="InterPro" id="IPR004010">
    <property type="entry name" value="Double_Cache_2"/>
</dbReference>
<keyword evidence="6" id="KW-0808">Transferase</keyword>
<keyword evidence="11 14" id="KW-1133">Transmembrane helix</keyword>
<keyword evidence="13 14" id="KW-0472">Membrane</keyword>
<evidence type="ECO:0000256" key="11">
    <source>
        <dbReference type="ARBA" id="ARBA00022989"/>
    </source>
</evidence>
<evidence type="ECO:0000256" key="9">
    <source>
        <dbReference type="ARBA" id="ARBA00022777"/>
    </source>
</evidence>
<keyword evidence="10" id="KW-0067">ATP-binding</keyword>
<dbReference type="SUPFAM" id="SSF55874">
    <property type="entry name" value="ATPase domain of HSP90 chaperone/DNA topoisomerase II/histidine kinase"/>
    <property type="match status" value="1"/>
</dbReference>
<dbReference type="InterPro" id="IPR036097">
    <property type="entry name" value="HisK_dim/P_sf"/>
</dbReference>
<dbReference type="Proteomes" id="UP000509513">
    <property type="component" value="Chromosome"/>
</dbReference>
<comment type="subcellular location">
    <subcellularLocation>
        <location evidence="2">Cell membrane</location>
        <topology evidence="2">Multi-pass membrane protein</topology>
    </subcellularLocation>
</comment>
<dbReference type="InterPro" id="IPR036890">
    <property type="entry name" value="HATPase_C_sf"/>
</dbReference>
<keyword evidence="4" id="KW-1003">Cell membrane</keyword>
<keyword evidence="8" id="KW-0547">Nucleotide-binding</keyword>
<dbReference type="InterPro" id="IPR033480">
    <property type="entry name" value="sCache_2"/>
</dbReference>
<dbReference type="GO" id="GO:0005524">
    <property type="term" value="F:ATP binding"/>
    <property type="evidence" value="ECO:0007669"/>
    <property type="project" value="UniProtKB-KW"/>
</dbReference>
<reference evidence="16 17" key="1">
    <citation type="submission" date="2020-05" db="EMBL/GenBank/DDBJ databases">
        <title>Complete genome sequencing of Campylobacter and Arcobacter type strains.</title>
        <authorList>
            <person name="Miller W.G."/>
            <person name="Yee E."/>
        </authorList>
    </citation>
    <scope>NUCLEOTIDE SEQUENCE [LARGE SCALE GENOMIC DNA]</scope>
    <source>
        <strain evidence="16 17">LMG 21996</strain>
    </source>
</reference>
<feature type="transmembrane region" description="Helical" evidence="14">
    <location>
        <begin position="12"/>
        <end position="34"/>
    </location>
</feature>
<keyword evidence="7 14" id="KW-0812">Transmembrane</keyword>
<protein>
    <recommendedName>
        <fullName evidence="3">histidine kinase</fullName>
        <ecNumber evidence="3">2.7.13.3</ecNumber>
    </recommendedName>
</protein>
<evidence type="ECO:0000256" key="12">
    <source>
        <dbReference type="ARBA" id="ARBA00023012"/>
    </source>
</evidence>
<evidence type="ECO:0000256" key="2">
    <source>
        <dbReference type="ARBA" id="ARBA00004651"/>
    </source>
</evidence>
<keyword evidence="12" id="KW-0902">Two-component regulatory system</keyword>
<dbReference type="KEGG" id="acib:ACBT_0922"/>
<name>A0A7L5JNS3_9BACT</name>
<dbReference type="InterPro" id="IPR003594">
    <property type="entry name" value="HATPase_dom"/>
</dbReference>
<dbReference type="PRINTS" id="PR00344">
    <property type="entry name" value="BCTRLSENSOR"/>
</dbReference>
<sequence length="627" mass="73536">MDKEKEQQLLKIIRYAPVVLILFLTSILVLFLYIENKREFLNEKKDLEKKFYLQNANMIKDEVNRAYSYVQYIQENSEKELRTSIKSKAYEAHSIASNIYEKYKDIKNRNEIIEIIKITLDKIRYNEGRGYFYIIDEFGNMLLTPLDKEGEGKNYLEYKDDNGYAFVKTIVNTLNNKGERYDEYYWNNPTTNLSSRKIAFYKYFEPLNFVIGTGEYFDEYNDNVQRKVVDYLNTIKFGKSGNIFIITKEGVYLNKDEQLINSKDKFDSLVSARKINFQGMIDAANSKVDNFYKYEEKYANSNVDYKVNKISYVKALSSWDWIIGALFYEDDVDFEIIEVKKKLDKDFEQNIKDTLVGSVILIIFLLIISYYVSKYIEKKFIKYKEELSSRQALLFQQSKMATMGEMIGNIAHQWRQPLSVITASASGMLIQKEMGTLTDAFFLESTKKINASAFYLSQTIDDFRNFFSPNKEKENFKIVNTISKTLDLISVQLNTKDIFIIKNIQDVEIFSHENKLIQALINILNNARDELINKDYEKYIFIDVYKKHEQLKIIIKDNAGGVEKENLSKIFNPYFTTKDKNQGTGIGLYMTQEIILQLNGEISVQNVEFNYNKQKYKGAEFTITLNV</sequence>
<evidence type="ECO:0000256" key="3">
    <source>
        <dbReference type="ARBA" id="ARBA00012438"/>
    </source>
</evidence>
<evidence type="ECO:0000259" key="15">
    <source>
        <dbReference type="PROSITE" id="PS50109"/>
    </source>
</evidence>
<dbReference type="GO" id="GO:0005886">
    <property type="term" value="C:plasma membrane"/>
    <property type="evidence" value="ECO:0007669"/>
    <property type="project" value="UniProtKB-SubCell"/>
</dbReference>
<evidence type="ECO:0000256" key="5">
    <source>
        <dbReference type="ARBA" id="ARBA00022553"/>
    </source>
</evidence>
<dbReference type="InterPro" id="IPR003661">
    <property type="entry name" value="HisK_dim/P_dom"/>
</dbReference>
<evidence type="ECO:0000256" key="6">
    <source>
        <dbReference type="ARBA" id="ARBA00022679"/>
    </source>
</evidence>
<feature type="domain" description="Histidine kinase" evidence="15">
    <location>
        <begin position="409"/>
        <end position="627"/>
    </location>
</feature>
<gene>
    <name evidence="16" type="ORF">ACBT_0922</name>
</gene>
<keyword evidence="9 16" id="KW-0418">Kinase</keyword>
<feature type="transmembrane region" description="Helical" evidence="14">
    <location>
        <begin position="355"/>
        <end position="372"/>
    </location>
</feature>
<organism evidence="16 17">
    <name type="scientific">Aliarcobacter cibarius</name>
    <dbReference type="NCBI Taxonomy" id="255507"/>
    <lineage>
        <taxon>Bacteria</taxon>
        <taxon>Pseudomonadati</taxon>
        <taxon>Campylobacterota</taxon>
        <taxon>Epsilonproteobacteria</taxon>
        <taxon>Campylobacterales</taxon>
        <taxon>Arcobacteraceae</taxon>
        <taxon>Aliarcobacter</taxon>
    </lineage>
</organism>